<evidence type="ECO:0000313" key="2">
    <source>
        <dbReference type="Proteomes" id="UP000572635"/>
    </source>
</evidence>
<comment type="caution">
    <text evidence="1">The sequence shown here is derived from an EMBL/GenBank/DDBJ whole genome shotgun (WGS) entry which is preliminary data.</text>
</comment>
<dbReference type="AlphaFoldDB" id="A0A7W8VC07"/>
<name>A0A7W8VC07_9ACTN</name>
<protein>
    <submittedName>
        <fullName evidence="1">Uncharacterized protein</fullName>
    </submittedName>
</protein>
<keyword evidence="2" id="KW-1185">Reference proteome</keyword>
<evidence type="ECO:0000313" key="1">
    <source>
        <dbReference type="EMBL" id="MBB5430435.1"/>
    </source>
</evidence>
<sequence length="111" mass="11171">MDSSRVSAFAAGVLVANSAPHLATAVTGRRHLTPLAGRSSGPLANAVWGGLNLAGGLVLLARTRRGGGRWGPDLVAFEAGCLTLAAWMAGSERAMAINSAPDGPAGGRPQR</sequence>
<proteinExistence type="predicted"/>
<dbReference type="EMBL" id="JACHDB010000001">
    <property type="protein sequence ID" value="MBB5430435.1"/>
    <property type="molecule type" value="Genomic_DNA"/>
</dbReference>
<dbReference type="Proteomes" id="UP000572635">
    <property type="component" value="Unassembled WGS sequence"/>
</dbReference>
<reference evidence="1 2" key="1">
    <citation type="submission" date="2020-08" db="EMBL/GenBank/DDBJ databases">
        <title>Sequencing the genomes of 1000 actinobacteria strains.</title>
        <authorList>
            <person name="Klenk H.-P."/>
        </authorList>
    </citation>
    <scope>NUCLEOTIDE SEQUENCE [LARGE SCALE GENOMIC DNA]</scope>
    <source>
        <strain evidence="1 2">DSM 44551</strain>
    </source>
</reference>
<organism evidence="1 2">
    <name type="scientific">Nocardiopsis composta</name>
    <dbReference type="NCBI Taxonomy" id="157465"/>
    <lineage>
        <taxon>Bacteria</taxon>
        <taxon>Bacillati</taxon>
        <taxon>Actinomycetota</taxon>
        <taxon>Actinomycetes</taxon>
        <taxon>Streptosporangiales</taxon>
        <taxon>Nocardiopsidaceae</taxon>
        <taxon>Nocardiopsis</taxon>
    </lineage>
</organism>
<dbReference type="RefSeq" id="WP_184388303.1">
    <property type="nucleotide sequence ID" value="NZ_BAAAJD010000023.1"/>
</dbReference>
<accession>A0A7W8VC07</accession>
<gene>
    <name evidence="1" type="ORF">HDA36_000519</name>
</gene>